<sequence>MPTEGNIICVEKSAGTIQKIGYSVKIGDTYQNFKIPLETAINYCENKTFNFYVKKLGSKVYVNIVRQKDGSCYLRTVADDKTINNLGELDDCRKFQTFDIAN</sequence>
<protein>
    <submittedName>
        <fullName evidence="1">Uncharacterized protein</fullName>
    </submittedName>
</protein>
<keyword evidence="2" id="KW-1185">Reference proteome</keyword>
<reference evidence="1 2" key="1">
    <citation type="submission" date="2012-06" db="EMBL/GenBank/DDBJ databases">
        <title>Finished chromosome of genome of Microcoleus sp. PCC 7113.</title>
        <authorList>
            <consortium name="US DOE Joint Genome Institute"/>
            <person name="Gugger M."/>
            <person name="Coursin T."/>
            <person name="Rippka R."/>
            <person name="Tandeau De Marsac N."/>
            <person name="Huntemann M."/>
            <person name="Wei C.-L."/>
            <person name="Han J."/>
            <person name="Detter J.C."/>
            <person name="Han C."/>
            <person name="Tapia R."/>
            <person name="Chen A."/>
            <person name="Kyrpides N."/>
            <person name="Mavromatis K."/>
            <person name="Markowitz V."/>
            <person name="Szeto E."/>
            <person name="Ivanova N."/>
            <person name="Pagani I."/>
            <person name="Pati A."/>
            <person name="Goodwin L."/>
            <person name="Nordberg H.P."/>
            <person name="Cantor M.N."/>
            <person name="Hua S.X."/>
            <person name="Woyke T."/>
            <person name="Kerfeld C.A."/>
        </authorList>
    </citation>
    <scope>NUCLEOTIDE SEQUENCE [LARGE SCALE GENOMIC DNA]</scope>
    <source>
        <strain evidence="1 2">PCC 7113</strain>
    </source>
</reference>
<accession>K9WI33</accession>
<organism evidence="1 2">
    <name type="scientific">Allocoleopsis franciscana PCC 7113</name>
    <dbReference type="NCBI Taxonomy" id="1173027"/>
    <lineage>
        <taxon>Bacteria</taxon>
        <taxon>Bacillati</taxon>
        <taxon>Cyanobacteriota</taxon>
        <taxon>Cyanophyceae</taxon>
        <taxon>Coleofasciculales</taxon>
        <taxon>Coleofasciculaceae</taxon>
        <taxon>Allocoleopsis</taxon>
        <taxon>Allocoleopsis franciscana</taxon>
    </lineage>
</organism>
<dbReference type="AlphaFoldDB" id="K9WI33"/>
<name>K9WI33_9CYAN</name>
<dbReference type="RefSeq" id="WP_015183994.1">
    <property type="nucleotide sequence ID" value="NC_019738.1"/>
</dbReference>
<dbReference type="Proteomes" id="UP000010471">
    <property type="component" value="Chromosome"/>
</dbReference>
<evidence type="ECO:0000313" key="2">
    <source>
        <dbReference type="Proteomes" id="UP000010471"/>
    </source>
</evidence>
<dbReference type="InterPro" id="IPR024997">
    <property type="entry name" value="DUF3892"/>
</dbReference>
<proteinExistence type="predicted"/>
<evidence type="ECO:0000313" key="1">
    <source>
        <dbReference type="EMBL" id="AFZ19858.1"/>
    </source>
</evidence>
<dbReference type="Pfam" id="PF13031">
    <property type="entry name" value="DUF3892"/>
    <property type="match status" value="1"/>
</dbReference>
<dbReference type="HOGENOM" id="CLU_2274126_0_0_3"/>
<gene>
    <name evidence="1" type="ORF">Mic7113_4157</name>
</gene>
<dbReference type="OrthoDB" id="676122at2"/>
<dbReference type="KEGG" id="mic:Mic7113_4157"/>
<dbReference type="EMBL" id="CP003630">
    <property type="protein sequence ID" value="AFZ19858.1"/>
    <property type="molecule type" value="Genomic_DNA"/>
</dbReference>